<comment type="subcellular location">
    <subcellularLocation>
        <location evidence="1">Nucleus</location>
    </subcellularLocation>
</comment>
<feature type="region of interest" description="Disordered" evidence="5">
    <location>
        <begin position="1"/>
        <end position="24"/>
    </location>
</feature>
<evidence type="ECO:0000259" key="6">
    <source>
        <dbReference type="PROSITE" id="PS50888"/>
    </source>
</evidence>
<dbReference type="InterPro" id="IPR045843">
    <property type="entry name" value="IND-like"/>
</dbReference>
<protein>
    <recommendedName>
        <fullName evidence="6">BHLH domain-containing protein</fullName>
    </recommendedName>
</protein>
<keyword evidence="2" id="KW-0805">Transcription regulation</keyword>
<feature type="domain" description="BHLH" evidence="6">
    <location>
        <begin position="195"/>
        <end position="244"/>
    </location>
</feature>
<feature type="region of interest" description="Disordered" evidence="5">
    <location>
        <begin position="357"/>
        <end position="402"/>
    </location>
</feature>
<dbReference type="Pfam" id="PF00010">
    <property type="entry name" value="HLH"/>
    <property type="match status" value="1"/>
</dbReference>
<evidence type="ECO:0000256" key="3">
    <source>
        <dbReference type="ARBA" id="ARBA00023163"/>
    </source>
</evidence>
<name>A0ABP0VRJ7_9BRYO</name>
<feature type="compositionally biased region" description="Gly residues" evidence="5">
    <location>
        <begin position="1"/>
        <end position="10"/>
    </location>
</feature>
<feature type="compositionally biased region" description="Polar residues" evidence="5">
    <location>
        <begin position="388"/>
        <end position="400"/>
    </location>
</feature>
<dbReference type="PROSITE" id="PS50888">
    <property type="entry name" value="BHLH"/>
    <property type="match status" value="1"/>
</dbReference>
<dbReference type="SMART" id="SM00353">
    <property type="entry name" value="HLH"/>
    <property type="match status" value="1"/>
</dbReference>
<keyword evidence="3" id="KW-0804">Transcription</keyword>
<sequence>MGGGGVGVGGQSTTITQQPHQQQSLHFELQGQVQQTPAMEEFLEHIFAMPWDYNAGAGAMAMERAGADFAMVGVGANNNGDNNNIDSGGSSMSTAAQKRFTMSLTPPGLLNNGTLVGGNQASALVSSQALVNQVLEEKKESGVESVHCSADDALITTHLHQQQQQLQAPSGFGGSPQQGLPSVGGRPRVRARRGQATDPHSIAERLRRERIAERMKALQELVPNSNKTDKASMLDEIIDYVKFLQLQVKILSMSRLGGAGAVAPTTSDLAAEGSNNMSATISHSSGTPSPVQDGIALTERQVTQLMEDDMGSAMQYLQSKGLCLMPIALATAISTTNNSRGAQAGIASAAGMKTSSRNSSCTVLTDKTNESLTPSSAMAKAGNRVSLEGSTPGSKQQQQHPLFREASPVIQAEVKKKHLATVPSAAQLSSFGLQSCDSSSSPDITKFLSEWVGIDVEDVGSFDEDEDVDDSLPDIDQSDEVFCADLRGSSPCATTTHEQEDVPFQSSRAEKFSPTIKALGRASTLMKSPVNTNVVGEEEEYQIQSVVIDGDQITEAAEQ</sequence>
<reference evidence="7 8" key="1">
    <citation type="submission" date="2024-02" db="EMBL/GenBank/DDBJ databases">
        <authorList>
            <consortium name="ELIXIR-Norway"/>
            <consortium name="Elixir Norway"/>
        </authorList>
    </citation>
    <scope>NUCLEOTIDE SEQUENCE [LARGE SCALE GENOMIC DNA]</scope>
</reference>
<dbReference type="EMBL" id="OZ020096">
    <property type="protein sequence ID" value="CAK9256561.1"/>
    <property type="molecule type" value="Genomic_DNA"/>
</dbReference>
<keyword evidence="4" id="KW-0539">Nucleus</keyword>
<evidence type="ECO:0000256" key="2">
    <source>
        <dbReference type="ARBA" id="ARBA00023015"/>
    </source>
</evidence>
<evidence type="ECO:0000256" key="4">
    <source>
        <dbReference type="ARBA" id="ARBA00023242"/>
    </source>
</evidence>
<dbReference type="Proteomes" id="UP001497444">
    <property type="component" value="Chromosome 1"/>
</dbReference>
<feature type="region of interest" description="Disordered" evidence="5">
    <location>
        <begin position="162"/>
        <end position="201"/>
    </location>
</feature>
<dbReference type="InterPro" id="IPR036638">
    <property type="entry name" value="HLH_DNA-bd_sf"/>
</dbReference>
<gene>
    <name evidence="7" type="ORF">CSSPJE1EN1_LOCUS2039</name>
</gene>
<dbReference type="SUPFAM" id="SSF47459">
    <property type="entry name" value="HLH, helix-loop-helix DNA-binding domain"/>
    <property type="match status" value="1"/>
</dbReference>
<dbReference type="PANTHER" id="PTHR16223:SF268">
    <property type="entry name" value="SPERMATOGENESIS- AND OOGENESIS-SPECIFIC BASIC HELIX-LOOP-HELIX-CONTAINING PROTEIN 2"/>
    <property type="match status" value="1"/>
</dbReference>
<evidence type="ECO:0000313" key="7">
    <source>
        <dbReference type="EMBL" id="CAK9256561.1"/>
    </source>
</evidence>
<dbReference type="PANTHER" id="PTHR16223">
    <property type="entry name" value="TRANSCRIPTION FACTOR BHLH83-RELATED"/>
    <property type="match status" value="1"/>
</dbReference>
<dbReference type="InterPro" id="IPR011598">
    <property type="entry name" value="bHLH_dom"/>
</dbReference>
<evidence type="ECO:0000256" key="5">
    <source>
        <dbReference type="SAM" id="MobiDB-lite"/>
    </source>
</evidence>
<dbReference type="Gene3D" id="4.10.280.10">
    <property type="entry name" value="Helix-loop-helix DNA-binding domain"/>
    <property type="match status" value="1"/>
</dbReference>
<proteinExistence type="predicted"/>
<evidence type="ECO:0000313" key="8">
    <source>
        <dbReference type="Proteomes" id="UP001497444"/>
    </source>
</evidence>
<keyword evidence="8" id="KW-1185">Reference proteome</keyword>
<feature type="compositionally biased region" description="Polar residues" evidence="5">
    <location>
        <begin position="11"/>
        <end position="24"/>
    </location>
</feature>
<evidence type="ECO:0000256" key="1">
    <source>
        <dbReference type="ARBA" id="ARBA00004123"/>
    </source>
</evidence>
<feature type="compositionally biased region" description="Polar residues" evidence="5">
    <location>
        <begin position="357"/>
        <end position="376"/>
    </location>
</feature>
<organism evidence="7 8">
    <name type="scientific">Sphagnum jensenii</name>
    <dbReference type="NCBI Taxonomy" id="128206"/>
    <lineage>
        <taxon>Eukaryota</taxon>
        <taxon>Viridiplantae</taxon>
        <taxon>Streptophyta</taxon>
        <taxon>Embryophyta</taxon>
        <taxon>Bryophyta</taxon>
        <taxon>Sphagnophytina</taxon>
        <taxon>Sphagnopsida</taxon>
        <taxon>Sphagnales</taxon>
        <taxon>Sphagnaceae</taxon>
        <taxon>Sphagnum</taxon>
    </lineage>
</organism>
<accession>A0ABP0VRJ7</accession>